<dbReference type="InterPro" id="IPR036188">
    <property type="entry name" value="FAD/NAD-bd_sf"/>
</dbReference>
<dbReference type="SUPFAM" id="SSF54211">
    <property type="entry name" value="Ribosomal protein S5 domain 2-like"/>
    <property type="match status" value="1"/>
</dbReference>
<evidence type="ECO:0008006" key="6">
    <source>
        <dbReference type="Google" id="ProtNLM"/>
    </source>
</evidence>
<dbReference type="Gene3D" id="3.30.9.10">
    <property type="entry name" value="D-Amino Acid Oxidase, subunit A, domain 2"/>
    <property type="match status" value="1"/>
</dbReference>
<dbReference type="PANTHER" id="PTHR13847">
    <property type="entry name" value="SARCOSINE DEHYDROGENASE-RELATED"/>
    <property type="match status" value="1"/>
</dbReference>
<dbReference type="Pfam" id="PF01205">
    <property type="entry name" value="Impact_N"/>
    <property type="match status" value="1"/>
</dbReference>
<dbReference type="InterPro" id="IPR006076">
    <property type="entry name" value="FAD-dep_OxRdtase"/>
</dbReference>
<protein>
    <recommendedName>
        <fullName evidence="6">FAD dependent oxidoreductase domain-containing protein</fullName>
    </recommendedName>
</protein>
<evidence type="ECO:0000256" key="1">
    <source>
        <dbReference type="SAM" id="MobiDB-lite"/>
    </source>
</evidence>
<dbReference type="Gene3D" id="3.50.50.60">
    <property type="entry name" value="FAD/NAD(P)-binding domain"/>
    <property type="match status" value="1"/>
</dbReference>
<evidence type="ECO:0000313" key="5">
    <source>
        <dbReference type="Proteomes" id="UP001516023"/>
    </source>
</evidence>
<dbReference type="InterPro" id="IPR036956">
    <property type="entry name" value="Impact_N_sf"/>
</dbReference>
<feature type="domain" description="FAD dependent oxidoreductase" evidence="3">
    <location>
        <begin position="444"/>
        <end position="882"/>
    </location>
</feature>
<feature type="region of interest" description="Disordered" evidence="1">
    <location>
        <begin position="343"/>
        <end position="377"/>
    </location>
</feature>
<name>A0ABD3P9D7_9STRA</name>
<feature type="compositionally biased region" description="Polar residues" evidence="1">
    <location>
        <begin position="361"/>
        <end position="377"/>
    </location>
</feature>
<dbReference type="EMBL" id="JABMIG020000247">
    <property type="protein sequence ID" value="KAL3783981.1"/>
    <property type="molecule type" value="Genomic_DNA"/>
</dbReference>
<evidence type="ECO:0000259" key="3">
    <source>
        <dbReference type="Pfam" id="PF01266"/>
    </source>
</evidence>
<dbReference type="Gene3D" id="3.30.230.30">
    <property type="entry name" value="Impact, N-terminal domain"/>
    <property type="match status" value="1"/>
</dbReference>
<dbReference type="InterPro" id="IPR020568">
    <property type="entry name" value="Ribosomal_Su5_D2-typ_SF"/>
</dbReference>
<evidence type="ECO:0000313" key="4">
    <source>
        <dbReference type="EMBL" id="KAL3783981.1"/>
    </source>
</evidence>
<comment type="caution">
    <text evidence="4">The sequence shown here is derived from an EMBL/GenBank/DDBJ whole genome shotgun (WGS) entry which is preliminary data.</text>
</comment>
<proteinExistence type="predicted"/>
<gene>
    <name evidence="4" type="ORF">HJC23_013361</name>
</gene>
<dbReference type="Pfam" id="PF01266">
    <property type="entry name" value="DAO"/>
    <property type="match status" value="1"/>
</dbReference>
<dbReference type="SUPFAM" id="SSF51971">
    <property type="entry name" value="Nucleotide-binding domain"/>
    <property type="match status" value="1"/>
</dbReference>
<dbReference type="AlphaFoldDB" id="A0ABD3P9D7"/>
<keyword evidence="5" id="KW-1185">Reference proteome</keyword>
<dbReference type="PANTHER" id="PTHR13847:SF281">
    <property type="entry name" value="FAD DEPENDENT OXIDOREDUCTASE DOMAIN-CONTAINING PROTEIN"/>
    <property type="match status" value="1"/>
</dbReference>
<reference evidence="4 5" key="1">
    <citation type="journal article" date="2020" name="G3 (Bethesda)">
        <title>Improved Reference Genome for Cyclotella cryptica CCMP332, a Model for Cell Wall Morphogenesis, Salinity Adaptation, and Lipid Production in Diatoms (Bacillariophyta).</title>
        <authorList>
            <person name="Roberts W.R."/>
            <person name="Downey K.M."/>
            <person name="Ruck E.C."/>
            <person name="Traller J.C."/>
            <person name="Alverson A.J."/>
        </authorList>
    </citation>
    <scope>NUCLEOTIDE SEQUENCE [LARGE SCALE GENOMIC DNA]</scope>
    <source>
        <strain evidence="4 5">CCMP332</strain>
    </source>
</reference>
<dbReference type="Proteomes" id="UP001516023">
    <property type="component" value="Unassembled WGS sequence"/>
</dbReference>
<dbReference type="InterPro" id="IPR001498">
    <property type="entry name" value="Impact_N"/>
</dbReference>
<feature type="compositionally biased region" description="Polar residues" evidence="1">
    <location>
        <begin position="84"/>
        <end position="103"/>
    </location>
</feature>
<feature type="region of interest" description="Disordered" evidence="1">
    <location>
        <begin position="71"/>
        <end position="104"/>
    </location>
</feature>
<organism evidence="4 5">
    <name type="scientific">Cyclotella cryptica</name>
    <dbReference type="NCBI Taxonomy" id="29204"/>
    <lineage>
        <taxon>Eukaryota</taxon>
        <taxon>Sar</taxon>
        <taxon>Stramenopiles</taxon>
        <taxon>Ochrophyta</taxon>
        <taxon>Bacillariophyta</taxon>
        <taxon>Coscinodiscophyceae</taxon>
        <taxon>Thalassiosirophycidae</taxon>
        <taxon>Stephanodiscales</taxon>
        <taxon>Stephanodiscaceae</taxon>
        <taxon>Cyclotella</taxon>
    </lineage>
</organism>
<sequence length="957" mass="104959">MPCRYLATIACLSSCVVQNAMALGHRDLMILRRNRHATLSFQLRGNTRSNANLRGATGKSRRTHSKIPISFLHTPHSCPRRKTCQSSRSRTDAASSNNETPQIKTLLPKTASDNPFYIEEEIIKKSRFIGIATSCATWEEAQLHLDRVRKDHPKSRHVCFGFVSGGGGTDHGGVGTERCSDDGEPTGTAGVPILGGIKLGAGGLIRAYGSTARLVLRSAPTQIYIPKSTIRLSTKVANSGAVYAATAKFGGITSGEKYNDQGEMELNVVCDEVDGERLKEEIVDATKGRAMLSRAATTTSGKASILGTSLLLLATLSDPFISALESSKEDVNVSYWKMTAKKQEPDLEQTTSTKGFRLRNAPQTGPSDPANAATSLHSPPNYSRVVIVGGGMAGLHTALCLAERIHNPHSQEASPPKDHDGWRMNRNNFFSPKQSQKQEEALNAEIIVLEASEIGNGASGRMVVPGFQVPLENLEMNAYDYESKDTAEVSSIPSMMRTVETSLGIHDTTPRYPKAVAQELYDATYVALERLRDVVKKYNIDCDWVESGGVEASIHTPEEDDEEVEEESNHKCRILTSQQVNQIMGRQIVSSGKGNGTDNKHGLYKWGEYDPSCAGVNPFALTVGLADAVEGWGVKIYEYAKVAKLEKCSHYSSQTGEPPDQQSTDTSCKGKYKLSTKEGHVIHCDHVVLCTGAESGLSKRLSKSFVPVYTWMAATEPLYDKCPLNKEATERVLSELNPREQSSRKETTSSSPYAAPMCGDDHFALNYWRNSNNKEGRLLFGSLCDSFSFPPLFISWRLRNALTEVYPHLSNVRFDHVWGGKLAVALNSMPIVGRDVDYDNDIESHVKSSTGKSVTEGGVWYNIGFAGHGIVPTALAGSVIANAILGIPDRLTLNEASKKDGMQHEQLWQLFHTYFPPPSWNGHPYSRVGSCAMFMLYNIFDWLGKKGLPVPRLPEIW</sequence>
<accession>A0ABD3P9D7</accession>
<feature type="domain" description="Impact N-terminal" evidence="2">
    <location>
        <begin position="124"/>
        <end position="194"/>
    </location>
</feature>
<evidence type="ECO:0000259" key="2">
    <source>
        <dbReference type="Pfam" id="PF01205"/>
    </source>
</evidence>